<gene>
    <name evidence="2" type="ORF">NECAME_09152</name>
</gene>
<proteinExistence type="predicted"/>
<evidence type="ECO:0000313" key="2">
    <source>
        <dbReference type="EMBL" id="ETN80479.1"/>
    </source>
</evidence>
<dbReference type="AlphaFoldDB" id="W2TFV9"/>
<accession>W2TFV9</accession>
<name>W2TFV9_NECAM</name>
<dbReference type="EMBL" id="KI659083">
    <property type="protein sequence ID" value="ETN80479.1"/>
    <property type="molecule type" value="Genomic_DNA"/>
</dbReference>
<evidence type="ECO:0000313" key="3">
    <source>
        <dbReference type="Proteomes" id="UP000053676"/>
    </source>
</evidence>
<dbReference type="KEGG" id="nai:NECAME_09152"/>
<keyword evidence="3" id="KW-1185">Reference proteome</keyword>
<evidence type="ECO:0000256" key="1">
    <source>
        <dbReference type="SAM" id="MobiDB-lite"/>
    </source>
</evidence>
<sequence>MRGQSNQFIGGKGTYNRNTGSTGRLRIGERDMSSPEVRTSIADPSEGGVPKTSRMAILMAKNNQ</sequence>
<organism evidence="2 3">
    <name type="scientific">Necator americanus</name>
    <name type="common">Human hookworm</name>
    <dbReference type="NCBI Taxonomy" id="51031"/>
    <lineage>
        <taxon>Eukaryota</taxon>
        <taxon>Metazoa</taxon>
        <taxon>Ecdysozoa</taxon>
        <taxon>Nematoda</taxon>
        <taxon>Chromadorea</taxon>
        <taxon>Rhabditida</taxon>
        <taxon>Rhabditina</taxon>
        <taxon>Rhabditomorpha</taxon>
        <taxon>Strongyloidea</taxon>
        <taxon>Ancylostomatidae</taxon>
        <taxon>Bunostominae</taxon>
        <taxon>Necator</taxon>
    </lineage>
</organism>
<reference evidence="3" key="1">
    <citation type="journal article" date="2014" name="Nat. Genet.">
        <title>Genome of the human hookworm Necator americanus.</title>
        <authorList>
            <person name="Tang Y.T."/>
            <person name="Gao X."/>
            <person name="Rosa B.A."/>
            <person name="Abubucker S."/>
            <person name="Hallsworth-Pepin K."/>
            <person name="Martin J."/>
            <person name="Tyagi R."/>
            <person name="Heizer E."/>
            <person name="Zhang X."/>
            <person name="Bhonagiri-Palsikar V."/>
            <person name="Minx P."/>
            <person name="Warren W.C."/>
            <person name="Wang Q."/>
            <person name="Zhan B."/>
            <person name="Hotez P.J."/>
            <person name="Sternberg P.W."/>
            <person name="Dougall A."/>
            <person name="Gaze S.T."/>
            <person name="Mulvenna J."/>
            <person name="Sotillo J."/>
            <person name="Ranganathan S."/>
            <person name="Rabelo E.M."/>
            <person name="Wilson R.K."/>
            <person name="Felgner P.L."/>
            <person name="Bethony J."/>
            <person name="Hawdon J.M."/>
            <person name="Gasser R.B."/>
            <person name="Loukas A."/>
            <person name="Mitreva M."/>
        </authorList>
    </citation>
    <scope>NUCLEOTIDE SEQUENCE [LARGE SCALE GENOMIC DNA]</scope>
</reference>
<protein>
    <submittedName>
        <fullName evidence="2">Uncharacterized protein</fullName>
    </submittedName>
</protein>
<feature type="region of interest" description="Disordered" evidence="1">
    <location>
        <begin position="1"/>
        <end position="53"/>
    </location>
</feature>
<dbReference type="Proteomes" id="UP000053676">
    <property type="component" value="Unassembled WGS sequence"/>
</dbReference>